<evidence type="ECO:0000259" key="1">
    <source>
        <dbReference type="Pfam" id="PF26130"/>
    </source>
</evidence>
<organism evidence="2 3">
    <name type="scientific">Stylosanthes scabra</name>
    <dbReference type="NCBI Taxonomy" id="79078"/>
    <lineage>
        <taxon>Eukaryota</taxon>
        <taxon>Viridiplantae</taxon>
        <taxon>Streptophyta</taxon>
        <taxon>Embryophyta</taxon>
        <taxon>Tracheophyta</taxon>
        <taxon>Spermatophyta</taxon>
        <taxon>Magnoliopsida</taxon>
        <taxon>eudicotyledons</taxon>
        <taxon>Gunneridae</taxon>
        <taxon>Pentapetalae</taxon>
        <taxon>rosids</taxon>
        <taxon>fabids</taxon>
        <taxon>Fabales</taxon>
        <taxon>Fabaceae</taxon>
        <taxon>Papilionoideae</taxon>
        <taxon>50 kb inversion clade</taxon>
        <taxon>dalbergioids sensu lato</taxon>
        <taxon>Dalbergieae</taxon>
        <taxon>Pterocarpus clade</taxon>
        <taxon>Stylosanthes</taxon>
    </lineage>
</organism>
<evidence type="ECO:0000313" key="2">
    <source>
        <dbReference type="EMBL" id="MED6131904.1"/>
    </source>
</evidence>
<dbReference type="Proteomes" id="UP001341840">
    <property type="component" value="Unassembled WGS sequence"/>
</dbReference>
<keyword evidence="3" id="KW-1185">Reference proteome</keyword>
<proteinExistence type="predicted"/>
<dbReference type="InterPro" id="IPR058594">
    <property type="entry name" value="PB1-like_dom_pln"/>
</dbReference>
<accession>A0ABU6S6L3</accession>
<dbReference type="Pfam" id="PF26130">
    <property type="entry name" value="PB1-like"/>
    <property type="match status" value="1"/>
</dbReference>
<protein>
    <recommendedName>
        <fullName evidence="1">PB1-like domain-containing protein</fullName>
    </recommendedName>
</protein>
<sequence>MVGESYTTVSSAVDCLQSQVAVLGKNPSPNPRTSMSLFFCEYVDLVIIKDGNLKTLVINHIGRIERGSNRLLSYVDGERSIFDWVNGDMLSGIVIKDILTKIELGECSCGPHFGLTMGERRVLLAGHASGNGVRGSDGGLGYAGTPVGLRGSLRWCWVRRRR</sequence>
<dbReference type="EMBL" id="JASCZI010060453">
    <property type="protein sequence ID" value="MED6131904.1"/>
    <property type="molecule type" value="Genomic_DNA"/>
</dbReference>
<feature type="domain" description="PB1-like" evidence="1">
    <location>
        <begin position="55"/>
        <end position="103"/>
    </location>
</feature>
<name>A0ABU6S6L3_9FABA</name>
<evidence type="ECO:0000313" key="3">
    <source>
        <dbReference type="Proteomes" id="UP001341840"/>
    </source>
</evidence>
<gene>
    <name evidence="2" type="ORF">PIB30_014350</name>
</gene>
<comment type="caution">
    <text evidence="2">The sequence shown here is derived from an EMBL/GenBank/DDBJ whole genome shotgun (WGS) entry which is preliminary data.</text>
</comment>
<reference evidence="2 3" key="1">
    <citation type="journal article" date="2023" name="Plants (Basel)">
        <title>Bridging the Gap: Combining Genomics and Transcriptomics Approaches to Understand Stylosanthes scabra, an Orphan Legume from the Brazilian Caatinga.</title>
        <authorList>
            <person name="Ferreira-Neto J.R.C."/>
            <person name="da Silva M.D."/>
            <person name="Binneck E."/>
            <person name="de Melo N.F."/>
            <person name="da Silva R.H."/>
            <person name="de Melo A.L.T.M."/>
            <person name="Pandolfi V."/>
            <person name="Bustamante F.O."/>
            <person name="Brasileiro-Vidal A.C."/>
            <person name="Benko-Iseppon A.M."/>
        </authorList>
    </citation>
    <scope>NUCLEOTIDE SEQUENCE [LARGE SCALE GENOMIC DNA]</scope>
    <source>
        <tissue evidence="2">Leaves</tissue>
    </source>
</reference>